<dbReference type="EMBL" id="LSRS01000002">
    <property type="protein sequence ID" value="KAF1086034.1"/>
    <property type="molecule type" value="Genomic_DNA"/>
</dbReference>
<accession>A0A9D2WRD0</accession>
<dbReference type="Proteomes" id="UP000798488">
    <property type="component" value="Unassembled WGS sequence"/>
</dbReference>
<keyword evidence="5 6" id="KW-0804">Transcription</keyword>
<dbReference type="InterPro" id="IPR007627">
    <property type="entry name" value="RNA_pol_sigma70_r2"/>
</dbReference>
<protein>
    <recommendedName>
        <fullName evidence="6">RNA polymerase sigma factor</fullName>
    </recommendedName>
</protein>
<gene>
    <name evidence="9" type="primary">sigW_1</name>
    <name evidence="9" type="ORF">SPSYN_00772</name>
</gene>
<dbReference type="GO" id="GO:0006352">
    <property type="term" value="P:DNA-templated transcription initiation"/>
    <property type="evidence" value="ECO:0007669"/>
    <property type="project" value="InterPro"/>
</dbReference>
<keyword evidence="10" id="KW-1185">Reference proteome</keyword>
<dbReference type="CDD" id="cd06171">
    <property type="entry name" value="Sigma70_r4"/>
    <property type="match status" value="1"/>
</dbReference>
<evidence type="ECO:0000256" key="4">
    <source>
        <dbReference type="ARBA" id="ARBA00023125"/>
    </source>
</evidence>
<dbReference type="InterPro" id="IPR013325">
    <property type="entry name" value="RNA_pol_sigma_r2"/>
</dbReference>
<reference evidence="9" key="1">
    <citation type="submission" date="2016-02" db="EMBL/GenBank/DDBJ databases">
        <title>Draft Genome Sequence of Sporotomaculum syntrophicum Strain FB, a Syntrophic Benzoate Degrader.</title>
        <authorList>
            <person name="Nobu M.K."/>
            <person name="Narihiro T."/>
            <person name="Qiu Y.-L."/>
            <person name="Ohashi A."/>
            <person name="Liu W.-T."/>
            <person name="Yuji S."/>
        </authorList>
    </citation>
    <scope>NUCLEOTIDE SEQUENCE</scope>
    <source>
        <strain evidence="9">FB</strain>
    </source>
</reference>
<dbReference type="AlphaFoldDB" id="A0A9D2WRD0"/>
<evidence type="ECO:0000259" key="7">
    <source>
        <dbReference type="Pfam" id="PF04542"/>
    </source>
</evidence>
<evidence type="ECO:0000256" key="1">
    <source>
        <dbReference type="ARBA" id="ARBA00010641"/>
    </source>
</evidence>
<feature type="domain" description="RNA polymerase sigma-70 region 2" evidence="7">
    <location>
        <begin position="30"/>
        <end position="94"/>
    </location>
</feature>
<comment type="caution">
    <text evidence="9">The sequence shown here is derived from an EMBL/GenBank/DDBJ whole genome shotgun (WGS) entry which is preliminary data.</text>
</comment>
<organism evidence="9 10">
    <name type="scientific">Sporotomaculum syntrophicum</name>
    <dbReference type="NCBI Taxonomy" id="182264"/>
    <lineage>
        <taxon>Bacteria</taxon>
        <taxon>Bacillati</taxon>
        <taxon>Bacillota</taxon>
        <taxon>Clostridia</taxon>
        <taxon>Eubacteriales</taxon>
        <taxon>Desulfallaceae</taxon>
        <taxon>Sporotomaculum</taxon>
    </lineage>
</organism>
<keyword evidence="4 6" id="KW-0238">DNA-binding</keyword>
<dbReference type="InterPro" id="IPR036388">
    <property type="entry name" value="WH-like_DNA-bd_sf"/>
</dbReference>
<feature type="domain" description="RNA polymerase sigma factor 70 region 4 type 2" evidence="8">
    <location>
        <begin position="132"/>
        <end position="184"/>
    </location>
</feature>
<dbReference type="InterPro" id="IPR013324">
    <property type="entry name" value="RNA_pol_sigma_r3/r4-like"/>
</dbReference>
<dbReference type="Gene3D" id="1.10.1740.10">
    <property type="match status" value="1"/>
</dbReference>
<dbReference type="InterPro" id="IPR014284">
    <property type="entry name" value="RNA_pol_sigma-70_dom"/>
</dbReference>
<evidence type="ECO:0000256" key="6">
    <source>
        <dbReference type="RuleBase" id="RU000716"/>
    </source>
</evidence>
<keyword evidence="2 6" id="KW-0805">Transcription regulation</keyword>
<evidence type="ECO:0000256" key="2">
    <source>
        <dbReference type="ARBA" id="ARBA00023015"/>
    </source>
</evidence>
<evidence type="ECO:0000313" key="10">
    <source>
        <dbReference type="Proteomes" id="UP000798488"/>
    </source>
</evidence>
<evidence type="ECO:0000259" key="8">
    <source>
        <dbReference type="Pfam" id="PF08281"/>
    </source>
</evidence>
<evidence type="ECO:0000313" key="9">
    <source>
        <dbReference type="EMBL" id="KAF1086034.1"/>
    </source>
</evidence>
<dbReference type="InterPro" id="IPR000838">
    <property type="entry name" value="RNA_pol_sigma70_ECF_CS"/>
</dbReference>
<dbReference type="NCBIfam" id="TIGR02937">
    <property type="entry name" value="sigma70-ECF"/>
    <property type="match status" value="1"/>
</dbReference>
<dbReference type="SUPFAM" id="SSF88659">
    <property type="entry name" value="Sigma3 and sigma4 domains of RNA polymerase sigma factors"/>
    <property type="match status" value="1"/>
</dbReference>
<comment type="similarity">
    <text evidence="1 6">Belongs to the sigma-70 factor family. ECF subfamily.</text>
</comment>
<dbReference type="RefSeq" id="WP_243152896.1">
    <property type="nucleotide sequence ID" value="NZ_LSRS01000002.1"/>
</dbReference>
<dbReference type="InterPro" id="IPR013249">
    <property type="entry name" value="RNA_pol_sigma70_r4_t2"/>
</dbReference>
<evidence type="ECO:0000256" key="3">
    <source>
        <dbReference type="ARBA" id="ARBA00023082"/>
    </source>
</evidence>
<dbReference type="PROSITE" id="PS01063">
    <property type="entry name" value="SIGMA70_ECF"/>
    <property type="match status" value="1"/>
</dbReference>
<dbReference type="PANTHER" id="PTHR43133:SF8">
    <property type="entry name" value="RNA POLYMERASE SIGMA FACTOR HI_1459-RELATED"/>
    <property type="match status" value="1"/>
</dbReference>
<dbReference type="PANTHER" id="PTHR43133">
    <property type="entry name" value="RNA POLYMERASE ECF-TYPE SIGMA FACTO"/>
    <property type="match status" value="1"/>
</dbReference>
<dbReference type="Pfam" id="PF04542">
    <property type="entry name" value="Sigma70_r2"/>
    <property type="match status" value="1"/>
</dbReference>
<dbReference type="GO" id="GO:0003677">
    <property type="term" value="F:DNA binding"/>
    <property type="evidence" value="ECO:0007669"/>
    <property type="project" value="UniProtKB-KW"/>
</dbReference>
<dbReference type="InterPro" id="IPR039425">
    <property type="entry name" value="RNA_pol_sigma-70-like"/>
</dbReference>
<name>A0A9D2WRD0_9FIRM</name>
<dbReference type="GO" id="GO:0006950">
    <property type="term" value="P:response to stress"/>
    <property type="evidence" value="ECO:0007669"/>
    <property type="project" value="UniProtKB-ARBA"/>
</dbReference>
<dbReference type="GO" id="GO:0016987">
    <property type="term" value="F:sigma factor activity"/>
    <property type="evidence" value="ECO:0007669"/>
    <property type="project" value="UniProtKB-KW"/>
</dbReference>
<evidence type="ECO:0000256" key="5">
    <source>
        <dbReference type="ARBA" id="ARBA00023163"/>
    </source>
</evidence>
<dbReference type="Pfam" id="PF08281">
    <property type="entry name" value="Sigma70_r4_2"/>
    <property type="match status" value="1"/>
</dbReference>
<keyword evidence="3 6" id="KW-0731">Sigma factor</keyword>
<proteinExistence type="inferred from homology"/>
<dbReference type="SUPFAM" id="SSF88946">
    <property type="entry name" value="Sigma2 domain of RNA polymerase sigma factors"/>
    <property type="match status" value="1"/>
</dbReference>
<dbReference type="Gene3D" id="1.10.10.10">
    <property type="entry name" value="Winged helix-like DNA-binding domain superfamily/Winged helix DNA-binding domain"/>
    <property type="match status" value="1"/>
</dbReference>
<sequence>MDNVKPLDKVKLLVEKSQKGDTKAFEQLVILYQDKIYMLCYQLSGNYADAQDLAQNVFIKAYRALPGFRNEADFGTWLHRIAVNLSINERRKRKPDVYLDNPVQTAEGEMPRLVASDVEDPEIAYENKEFRNMVRNALQELSPEHRTVLVLREMQGYSYDEIATMLDCSLGTVKSRINRGRQSLKEKITQLAVWQGRNSPYQGKQHKGGGNK</sequence>